<gene>
    <name evidence="3" type="ORF">CSO01_16480</name>
</gene>
<accession>A0A512PCJ9</accession>
<name>A0A512PCJ9_9CELL</name>
<dbReference type="NCBIfam" id="TIGR03544">
    <property type="entry name" value="DivI1A_domain"/>
    <property type="match status" value="2"/>
</dbReference>
<feature type="transmembrane region" description="Helical" evidence="2">
    <location>
        <begin position="261"/>
        <end position="281"/>
    </location>
</feature>
<dbReference type="InterPro" id="IPR019933">
    <property type="entry name" value="DivIVA_domain"/>
</dbReference>
<comment type="caution">
    <text evidence="3">The sequence shown here is derived from an EMBL/GenBank/DDBJ whole genome shotgun (WGS) entry which is preliminary data.</text>
</comment>
<feature type="region of interest" description="Disordered" evidence="1">
    <location>
        <begin position="88"/>
        <end position="113"/>
    </location>
</feature>
<evidence type="ECO:0000256" key="1">
    <source>
        <dbReference type="SAM" id="MobiDB-lite"/>
    </source>
</evidence>
<protein>
    <recommendedName>
        <fullName evidence="5">Cell wall synthesis protein Wag31</fullName>
    </recommendedName>
</protein>
<dbReference type="RefSeq" id="WP_179561884.1">
    <property type="nucleotide sequence ID" value="NZ_BAABBJ010000003.1"/>
</dbReference>
<evidence type="ECO:0000256" key="2">
    <source>
        <dbReference type="SAM" id="Phobius"/>
    </source>
</evidence>
<dbReference type="EMBL" id="BKAL01000005">
    <property type="protein sequence ID" value="GEP68933.1"/>
    <property type="molecule type" value="Genomic_DNA"/>
</dbReference>
<evidence type="ECO:0000313" key="3">
    <source>
        <dbReference type="EMBL" id="GEP68933.1"/>
    </source>
</evidence>
<organism evidence="3 4">
    <name type="scientific">Cellulomonas soli</name>
    <dbReference type="NCBI Taxonomy" id="931535"/>
    <lineage>
        <taxon>Bacteria</taxon>
        <taxon>Bacillati</taxon>
        <taxon>Actinomycetota</taxon>
        <taxon>Actinomycetes</taxon>
        <taxon>Micrococcales</taxon>
        <taxon>Cellulomonadaceae</taxon>
        <taxon>Cellulomonas</taxon>
    </lineage>
</organism>
<dbReference type="Proteomes" id="UP000321798">
    <property type="component" value="Unassembled WGS sequence"/>
</dbReference>
<dbReference type="AlphaFoldDB" id="A0A512PCJ9"/>
<reference evidence="3 4" key="1">
    <citation type="submission" date="2019-07" db="EMBL/GenBank/DDBJ databases">
        <title>Whole genome shotgun sequence of Cellulomonas soli NBRC 109434.</title>
        <authorList>
            <person name="Hosoyama A."/>
            <person name="Uohara A."/>
            <person name="Ohji S."/>
            <person name="Ichikawa N."/>
        </authorList>
    </citation>
    <scope>NUCLEOTIDE SEQUENCE [LARGE SCALE GENOMIC DNA]</scope>
    <source>
        <strain evidence="3 4">NBRC 109434</strain>
    </source>
</reference>
<keyword evidence="2" id="KW-1133">Transmembrane helix</keyword>
<keyword evidence="2" id="KW-0472">Membrane</keyword>
<keyword evidence="2" id="KW-0812">Transmembrane</keyword>
<dbReference type="Gene3D" id="6.10.250.660">
    <property type="match status" value="1"/>
</dbReference>
<proteinExistence type="predicted"/>
<keyword evidence="4" id="KW-1185">Reference proteome</keyword>
<evidence type="ECO:0000313" key="4">
    <source>
        <dbReference type="Proteomes" id="UP000321798"/>
    </source>
</evidence>
<sequence>MLSADDVLLARFSTTKFRPGYDQGEVDEFLDRVVQTLREAGTREPVRRDVSVEELDGVTFRQTSWLEGYAIDEVDAFLAELRPSLASRPIPTPALDGPSLDRTPERAMDPGRPTGWRLVGQVLEMLTIGERPTEPRPLVRPPEAPRASAKNVVVTADEVRWRARRRVEGRLAVAEIRQIVLMDLEYSSRSSTVLIPYALVIDHAGAVRLRAVGSRSDRRLRQMWDGLGVPVVQASFLAGRVKDARRRWPEAFSFVHAYPVSTTFAVLAAYMLVVVPILIALGF</sequence>
<evidence type="ECO:0008006" key="5">
    <source>
        <dbReference type="Google" id="ProtNLM"/>
    </source>
</evidence>